<dbReference type="InterPro" id="IPR003797">
    <property type="entry name" value="DegV"/>
</dbReference>
<evidence type="ECO:0000313" key="3">
    <source>
        <dbReference type="Proteomes" id="UP000005104"/>
    </source>
</evidence>
<dbReference type="PROSITE" id="PS51482">
    <property type="entry name" value="DEGV"/>
    <property type="match status" value="1"/>
</dbReference>
<organism evidence="2 3">
    <name type="scientific">Desulfosporosinus youngiae DSM 17734</name>
    <dbReference type="NCBI Taxonomy" id="768710"/>
    <lineage>
        <taxon>Bacteria</taxon>
        <taxon>Bacillati</taxon>
        <taxon>Bacillota</taxon>
        <taxon>Clostridia</taxon>
        <taxon>Eubacteriales</taxon>
        <taxon>Desulfitobacteriaceae</taxon>
        <taxon>Desulfosporosinus</taxon>
    </lineage>
</organism>
<dbReference type="Proteomes" id="UP000005104">
    <property type="component" value="Chromosome"/>
</dbReference>
<protein>
    <submittedName>
        <fullName evidence="2">EDD domain protein, DegV family</fullName>
    </submittedName>
</protein>
<dbReference type="GO" id="GO:0008289">
    <property type="term" value="F:lipid binding"/>
    <property type="evidence" value="ECO:0007669"/>
    <property type="project" value="UniProtKB-KW"/>
</dbReference>
<dbReference type="Pfam" id="PF02645">
    <property type="entry name" value="DegV"/>
    <property type="match status" value="1"/>
</dbReference>
<gene>
    <name evidence="2" type="ORF">DesyoDRAFT_0746</name>
</gene>
<name>H5XSV9_9FIRM</name>
<sequence length="281" mass="31235">MKRIALVTDSTADLTEDVKKDCNIHVIPLKVRFGEQEYTDGELTSEDFYRRLMEGKILPKTSQPTPEEFSRLYSRLLEEYQEVISVHISSALSGTFNAAYLAKEKFKEKIHLVDSKTISLGSGLMVLEVAKNIKEGQDAAWILENLKKVRKNVETLFTLNTLEFLQKGGRIGRVQGFMGSLLNIKPIIRVGDDGVYHTYGKAHSQKKALDSVVQAYHDLTKGRKPVRLVVAHGAAQKAGIYLKEALEYAFQLPTTVFTQVGPVIGVHTGPGTVGAAIQFEQ</sequence>
<dbReference type="SUPFAM" id="SSF82549">
    <property type="entry name" value="DAK1/DegV-like"/>
    <property type="match status" value="1"/>
</dbReference>
<dbReference type="STRING" id="768710.DesyoDRAFT_0746"/>
<dbReference type="Gene3D" id="3.30.1180.10">
    <property type="match status" value="1"/>
</dbReference>
<dbReference type="InterPro" id="IPR043168">
    <property type="entry name" value="DegV_C"/>
</dbReference>
<evidence type="ECO:0000313" key="2">
    <source>
        <dbReference type="EMBL" id="EHQ87922.1"/>
    </source>
</evidence>
<dbReference type="AlphaFoldDB" id="H5XSV9"/>
<dbReference type="EMBL" id="CM001441">
    <property type="protein sequence ID" value="EHQ87922.1"/>
    <property type="molecule type" value="Genomic_DNA"/>
</dbReference>
<accession>H5XSV9</accession>
<dbReference type="RefSeq" id="WP_007779548.1">
    <property type="nucleotide sequence ID" value="NZ_CM001441.1"/>
</dbReference>
<dbReference type="HOGENOM" id="CLU_048251_0_1_9"/>
<proteinExistence type="predicted"/>
<keyword evidence="1" id="KW-0446">Lipid-binding</keyword>
<evidence type="ECO:0000256" key="1">
    <source>
        <dbReference type="ARBA" id="ARBA00023121"/>
    </source>
</evidence>
<dbReference type="NCBIfam" id="TIGR00762">
    <property type="entry name" value="DegV"/>
    <property type="match status" value="1"/>
</dbReference>
<dbReference type="PANTHER" id="PTHR33434:SF2">
    <property type="entry name" value="FATTY ACID-BINDING PROTEIN TM_1468"/>
    <property type="match status" value="1"/>
</dbReference>
<dbReference type="PANTHER" id="PTHR33434">
    <property type="entry name" value="DEGV DOMAIN-CONTAINING PROTEIN DR_1986-RELATED"/>
    <property type="match status" value="1"/>
</dbReference>
<dbReference type="OrthoDB" id="9780216at2"/>
<reference evidence="2 3" key="1">
    <citation type="submission" date="2011-11" db="EMBL/GenBank/DDBJ databases">
        <title>The Noncontiguous Finished genome of Desulfosporosinus youngiae DSM 17734.</title>
        <authorList>
            <consortium name="US DOE Joint Genome Institute (JGI-PGF)"/>
            <person name="Lucas S."/>
            <person name="Han J."/>
            <person name="Lapidus A."/>
            <person name="Cheng J.-F."/>
            <person name="Goodwin L."/>
            <person name="Pitluck S."/>
            <person name="Peters L."/>
            <person name="Ovchinnikova G."/>
            <person name="Lu M."/>
            <person name="Land M.L."/>
            <person name="Hauser L."/>
            <person name="Pester M."/>
            <person name="Spring S."/>
            <person name="Ollivier B."/>
            <person name="Rattei T."/>
            <person name="Klenk H.-P."/>
            <person name="Wagner M."/>
            <person name="Loy A."/>
            <person name="Woyke T.J."/>
        </authorList>
    </citation>
    <scope>NUCLEOTIDE SEQUENCE [LARGE SCALE GENOMIC DNA]</scope>
    <source>
        <strain evidence="2 3">DSM 17734</strain>
    </source>
</reference>
<dbReference type="Gene3D" id="3.40.50.10170">
    <property type="match status" value="1"/>
</dbReference>
<keyword evidence="3" id="KW-1185">Reference proteome</keyword>
<dbReference type="eggNOG" id="COG1307">
    <property type="taxonomic scope" value="Bacteria"/>
</dbReference>
<dbReference type="InterPro" id="IPR050270">
    <property type="entry name" value="DegV_domain_contain"/>
</dbReference>